<proteinExistence type="predicted"/>
<keyword evidence="2" id="KW-0732">Signal</keyword>
<dbReference type="EMBL" id="JBGBPY010000002">
    <property type="protein sequence ID" value="MEY2184383.1"/>
    <property type="molecule type" value="Genomic_DNA"/>
</dbReference>
<dbReference type="InterPro" id="IPR009989">
    <property type="entry name" value="TrbM"/>
</dbReference>
<name>A0ABV4AVY3_9GAMM</name>
<dbReference type="Pfam" id="PF07424">
    <property type="entry name" value="TrbM"/>
    <property type="match status" value="1"/>
</dbReference>
<feature type="region of interest" description="Disordered" evidence="1">
    <location>
        <begin position="32"/>
        <end position="64"/>
    </location>
</feature>
<dbReference type="Proteomes" id="UP001562159">
    <property type="component" value="Unassembled WGS sequence"/>
</dbReference>
<evidence type="ECO:0000313" key="3">
    <source>
        <dbReference type="EMBL" id="MEY2184383.1"/>
    </source>
</evidence>
<feature type="region of interest" description="Disordered" evidence="1">
    <location>
        <begin position="121"/>
        <end position="143"/>
    </location>
</feature>
<feature type="chain" id="PRO_5046397131" evidence="2">
    <location>
        <begin position="24"/>
        <end position="143"/>
    </location>
</feature>
<feature type="compositionally biased region" description="Basic and acidic residues" evidence="1">
    <location>
        <begin position="121"/>
        <end position="133"/>
    </location>
</feature>
<evidence type="ECO:0000313" key="4">
    <source>
        <dbReference type="Proteomes" id="UP001562159"/>
    </source>
</evidence>
<accession>A0ABV4AVY3</accession>
<comment type="caution">
    <text evidence="3">The sequence shown here is derived from an EMBL/GenBank/DDBJ whole genome shotgun (WGS) entry which is preliminary data.</text>
</comment>
<reference evidence="3 4" key="1">
    <citation type="submission" date="2024-07" db="EMBL/GenBank/DDBJ databases">
        <title>Molecular mechanisms and environmental adaptations of flagellar loss and biofilm growth of Rhodanobacter under environmental stress.</title>
        <authorList>
            <person name="Chen M."/>
        </authorList>
    </citation>
    <scope>NUCLEOTIDE SEQUENCE [LARGE SCALE GENOMIC DNA]</scope>
    <source>
        <strain evidence="3 4">RS22</strain>
    </source>
</reference>
<protein>
    <submittedName>
        <fullName evidence="3">TrbM/KikA/MpfK family conjugal transfer protein</fullName>
    </submittedName>
</protein>
<sequence>MTIKTVVLSLLVAGSFISTAAFAARQCPNPGDIAHPAPTNGVNRGEDPCERNPPQPGNGGTNNSNEDACGAVLCLAGAAMSGKAPTSCDKYIRKYFEQQVFSHGSLDPSKTFKARRKFLDQCKSSDDKTRGDVNNKYGKSSGI</sequence>
<keyword evidence="4" id="KW-1185">Reference proteome</keyword>
<organism evidence="3 4">
    <name type="scientific">Rhodanobacter humi</name>
    <dbReference type="NCBI Taxonomy" id="1888173"/>
    <lineage>
        <taxon>Bacteria</taxon>
        <taxon>Pseudomonadati</taxon>
        <taxon>Pseudomonadota</taxon>
        <taxon>Gammaproteobacteria</taxon>
        <taxon>Lysobacterales</taxon>
        <taxon>Rhodanobacteraceae</taxon>
        <taxon>Rhodanobacter</taxon>
    </lineage>
</organism>
<evidence type="ECO:0000256" key="1">
    <source>
        <dbReference type="SAM" id="MobiDB-lite"/>
    </source>
</evidence>
<gene>
    <name evidence="3" type="ORF">AB7878_18400</name>
</gene>
<feature type="signal peptide" evidence="2">
    <location>
        <begin position="1"/>
        <end position="23"/>
    </location>
</feature>
<evidence type="ECO:0000256" key="2">
    <source>
        <dbReference type="SAM" id="SignalP"/>
    </source>
</evidence>